<keyword evidence="2" id="KW-1185">Reference proteome</keyword>
<protein>
    <recommendedName>
        <fullName evidence="3">DUF4145 domain-containing protein</fullName>
    </recommendedName>
</protein>
<accession>A0ABW3SVE7</accession>
<evidence type="ECO:0000313" key="2">
    <source>
        <dbReference type="Proteomes" id="UP001597094"/>
    </source>
</evidence>
<evidence type="ECO:0008006" key="3">
    <source>
        <dbReference type="Google" id="ProtNLM"/>
    </source>
</evidence>
<feature type="non-terminal residue" evidence="1">
    <location>
        <position position="1"/>
    </location>
</feature>
<organism evidence="1 2">
    <name type="scientific">Pontibacter rugosus</name>
    <dbReference type="NCBI Taxonomy" id="1745966"/>
    <lineage>
        <taxon>Bacteria</taxon>
        <taxon>Pseudomonadati</taxon>
        <taxon>Bacteroidota</taxon>
        <taxon>Cytophagia</taxon>
        <taxon>Cytophagales</taxon>
        <taxon>Hymenobacteraceae</taxon>
        <taxon>Pontibacter</taxon>
    </lineage>
</organism>
<name>A0ABW3SVE7_9BACT</name>
<proteinExistence type="predicted"/>
<dbReference type="Proteomes" id="UP001597094">
    <property type="component" value="Unassembled WGS sequence"/>
</dbReference>
<dbReference type="RefSeq" id="WP_377533052.1">
    <property type="nucleotide sequence ID" value="NZ_JBHTLD010000445.1"/>
</dbReference>
<gene>
    <name evidence="1" type="ORF">ACFQ2O_21825</name>
</gene>
<evidence type="ECO:0000313" key="1">
    <source>
        <dbReference type="EMBL" id="MFD1188864.1"/>
    </source>
</evidence>
<sequence length="202" mass="23343">TNLNEFDKEKIRRAVLQIYPIQDASPEIEEILFKVRLKGRNTERELKSIPRPELEILGFPKEIVDLLIQRWNETERCIESRAYLAAIILMGSLLEGLLLGMMESHKREANTSLSSPKFKDGTVKPFSEWKLIEMIEVALTNGWIHIDRAKFSHALREFRNLVHPNLQLKTKVNPDENTCIISWHVVQAACADTVNWKKNNVA</sequence>
<comment type="caution">
    <text evidence="1">The sequence shown here is derived from an EMBL/GenBank/DDBJ whole genome shotgun (WGS) entry which is preliminary data.</text>
</comment>
<dbReference type="EMBL" id="JBHTLD010000445">
    <property type="protein sequence ID" value="MFD1188864.1"/>
    <property type="molecule type" value="Genomic_DNA"/>
</dbReference>
<reference evidence="2" key="1">
    <citation type="journal article" date="2019" name="Int. J. Syst. Evol. Microbiol.">
        <title>The Global Catalogue of Microorganisms (GCM) 10K type strain sequencing project: providing services to taxonomists for standard genome sequencing and annotation.</title>
        <authorList>
            <consortium name="The Broad Institute Genomics Platform"/>
            <consortium name="The Broad Institute Genome Sequencing Center for Infectious Disease"/>
            <person name="Wu L."/>
            <person name="Ma J."/>
        </authorList>
    </citation>
    <scope>NUCLEOTIDE SEQUENCE [LARGE SCALE GENOMIC DNA]</scope>
    <source>
        <strain evidence="2">JCM 31319</strain>
    </source>
</reference>